<gene>
    <name evidence="2" type="ORF">GGX14DRAFT_607445</name>
</gene>
<evidence type="ECO:0000256" key="1">
    <source>
        <dbReference type="SAM" id="MobiDB-lite"/>
    </source>
</evidence>
<feature type="region of interest" description="Disordered" evidence="1">
    <location>
        <begin position="240"/>
        <end position="268"/>
    </location>
</feature>
<accession>A0AAD6XZJ7</accession>
<evidence type="ECO:0000313" key="3">
    <source>
        <dbReference type="Proteomes" id="UP001219525"/>
    </source>
</evidence>
<feature type="compositionally biased region" description="Polar residues" evidence="1">
    <location>
        <begin position="246"/>
        <end position="255"/>
    </location>
</feature>
<sequence length="1007" mass="114329">MRDASALYRYQPHKNVPSCLTRYQHGIGRAKTPTPDNCFFVCTPVYLSRFSFNRPPCFRDTASCNFLGRPKQPYYLAVAGRMLNEDAIAKLTPGDRKEYRRFLFPPALADPKHEPYLSIETITTWITDGGYVLYAQHDPVDNVVPYVDVEDVPGDQIVAYRELILPELYRQHPFFSLDHAVDWVLAAPFQLYQQSALPQPRGRSQTALHALSRTTSAAPSRASSRASYISQFYESSAVESPPLTRAPSSIGSSRLSLPPGTDGTHRAGPFLRIQVPIPWSALRESNPERTRGKSKLRDTGFRFTREEWIERIIPVTEAPSTWNIPRDAAVYRLDLTALKKQLQLPSGEIMTIDAFIKQQDQESWGHGSGGHKAGDVWVHGFSDNPEERVWARRVNSHCNGVKICELVSDELFADCQRYASDEEQGMRLWTHELDANEREAASGGKILLRFYAIVHRAKCKKKDCQGKPTLILLRNRPNQHGKVYFVGCSDFNPSEPYMHLYLPIPPNVDESQFKFVLENNGCLPIGLEVPNSDSCVLSTHPRLGLTTCPYGHSRDGTALIAKMVARPCPAEMIILVPCEHKGTPPPAWTEYMAMVLLRNFHNHPEHALTKPTMEDKQKLLSVLDDVGVEGMTVQRLLNDPRTIAAYGGERLAKESPAFASSRVLNDFITAQKKAKYPHGMGWEGVLHHMGRELALSDRYIHAAIAKDGYRIVVTMHHELAPLIHSARYLCIDYTFKRVEGTMNEWEIAIFNDRYNMRAYFNAIFCILYCDRNTEAAFYQLFYELFDVVRHVTGRELAIRPFRPDGNCRVVLMDGEEAQVLGYGNFLVQYNDPVVSGINSRDPIILLSYSYKVCQVHAQRNIDKLPKTIPVDVIRTLKSITGLKSQVEIDKWVAFCESQSYEAVINWFRPKRNGWFLQSVNRFLSNIAEEDWDLTPNNTNIVESAHARRNAETSIHLPLLASILKAEERDDARHEAILQIERQGVIAKRWNGPFEHLPCPNIDTPETP</sequence>
<dbReference type="AlphaFoldDB" id="A0AAD6XZJ7"/>
<keyword evidence="3" id="KW-1185">Reference proteome</keyword>
<dbReference type="EMBL" id="JARJCW010000161">
    <property type="protein sequence ID" value="KAJ7189957.1"/>
    <property type="molecule type" value="Genomic_DNA"/>
</dbReference>
<protein>
    <submittedName>
        <fullName evidence="2">Uncharacterized protein</fullName>
    </submittedName>
</protein>
<comment type="caution">
    <text evidence="2">The sequence shown here is derived from an EMBL/GenBank/DDBJ whole genome shotgun (WGS) entry which is preliminary data.</text>
</comment>
<organism evidence="2 3">
    <name type="scientific">Mycena pura</name>
    <dbReference type="NCBI Taxonomy" id="153505"/>
    <lineage>
        <taxon>Eukaryota</taxon>
        <taxon>Fungi</taxon>
        <taxon>Dikarya</taxon>
        <taxon>Basidiomycota</taxon>
        <taxon>Agaricomycotina</taxon>
        <taxon>Agaricomycetes</taxon>
        <taxon>Agaricomycetidae</taxon>
        <taxon>Agaricales</taxon>
        <taxon>Marasmiineae</taxon>
        <taxon>Mycenaceae</taxon>
        <taxon>Mycena</taxon>
    </lineage>
</organism>
<reference evidence="2" key="1">
    <citation type="submission" date="2023-03" db="EMBL/GenBank/DDBJ databases">
        <title>Massive genome expansion in bonnet fungi (Mycena s.s.) driven by repeated elements and novel gene families across ecological guilds.</title>
        <authorList>
            <consortium name="Lawrence Berkeley National Laboratory"/>
            <person name="Harder C.B."/>
            <person name="Miyauchi S."/>
            <person name="Viragh M."/>
            <person name="Kuo A."/>
            <person name="Thoen E."/>
            <person name="Andreopoulos B."/>
            <person name="Lu D."/>
            <person name="Skrede I."/>
            <person name="Drula E."/>
            <person name="Henrissat B."/>
            <person name="Morin E."/>
            <person name="Kohler A."/>
            <person name="Barry K."/>
            <person name="LaButti K."/>
            <person name="Morin E."/>
            <person name="Salamov A."/>
            <person name="Lipzen A."/>
            <person name="Mereny Z."/>
            <person name="Hegedus B."/>
            <person name="Baldrian P."/>
            <person name="Stursova M."/>
            <person name="Weitz H."/>
            <person name="Taylor A."/>
            <person name="Grigoriev I.V."/>
            <person name="Nagy L.G."/>
            <person name="Martin F."/>
            <person name="Kauserud H."/>
        </authorList>
    </citation>
    <scope>NUCLEOTIDE SEQUENCE</scope>
    <source>
        <strain evidence="2">9144</strain>
    </source>
</reference>
<dbReference type="Proteomes" id="UP001219525">
    <property type="component" value="Unassembled WGS sequence"/>
</dbReference>
<proteinExistence type="predicted"/>
<evidence type="ECO:0000313" key="2">
    <source>
        <dbReference type="EMBL" id="KAJ7189957.1"/>
    </source>
</evidence>
<name>A0AAD6XZJ7_9AGAR</name>